<gene>
    <name evidence="3" type="primary">LOC106079561</name>
</gene>
<sequence length="117" mass="13160">MVAVLFPYLLVNIDYIIVYSDSIVYETLCISDEYFLTGRDGSHLRKLIRPSKNMDNVWKMQTLSSFAKVKQNLTIDQSHAVKSEGLEVEGADLSPHTTLNNSNSQTSDVVTGNKYQV</sequence>
<dbReference type="GeneID" id="106079561"/>
<dbReference type="Proteomes" id="UP001165740">
    <property type="component" value="Chromosome 9"/>
</dbReference>
<evidence type="ECO:0000313" key="2">
    <source>
        <dbReference type="Proteomes" id="UP001165740"/>
    </source>
</evidence>
<proteinExistence type="predicted"/>
<keyword evidence="2" id="KW-1185">Reference proteome</keyword>
<organism evidence="2 3">
    <name type="scientific">Biomphalaria glabrata</name>
    <name type="common">Bloodfluke planorb</name>
    <name type="synonym">Freshwater snail</name>
    <dbReference type="NCBI Taxonomy" id="6526"/>
    <lineage>
        <taxon>Eukaryota</taxon>
        <taxon>Metazoa</taxon>
        <taxon>Spiralia</taxon>
        <taxon>Lophotrochozoa</taxon>
        <taxon>Mollusca</taxon>
        <taxon>Gastropoda</taxon>
        <taxon>Heterobranchia</taxon>
        <taxon>Euthyneura</taxon>
        <taxon>Panpulmonata</taxon>
        <taxon>Hygrophila</taxon>
        <taxon>Lymnaeoidea</taxon>
        <taxon>Planorbidae</taxon>
        <taxon>Biomphalaria</taxon>
    </lineage>
</organism>
<reference evidence="3" key="1">
    <citation type="submission" date="2025-08" db="UniProtKB">
        <authorList>
            <consortium name="RefSeq"/>
        </authorList>
    </citation>
    <scope>IDENTIFICATION</scope>
</reference>
<dbReference type="RefSeq" id="XP_055896381.1">
    <property type="nucleotide sequence ID" value="XM_056040406.1"/>
</dbReference>
<accession>A0A9W3BAA5</accession>
<evidence type="ECO:0000313" key="3">
    <source>
        <dbReference type="RefSeq" id="XP_055896381.1"/>
    </source>
</evidence>
<protein>
    <submittedName>
        <fullName evidence="3">Uncharacterized protein LOC106079561 isoform X3</fullName>
    </submittedName>
</protein>
<name>A0A9W3BAA5_BIOGL</name>
<evidence type="ECO:0000256" key="1">
    <source>
        <dbReference type="SAM" id="MobiDB-lite"/>
    </source>
</evidence>
<feature type="compositionally biased region" description="Polar residues" evidence="1">
    <location>
        <begin position="95"/>
        <end position="117"/>
    </location>
</feature>
<dbReference type="AlphaFoldDB" id="A0A9W3BAA5"/>
<feature type="region of interest" description="Disordered" evidence="1">
    <location>
        <begin position="92"/>
        <end position="117"/>
    </location>
</feature>